<feature type="compositionally biased region" description="Low complexity" evidence="1">
    <location>
        <begin position="116"/>
        <end position="125"/>
    </location>
</feature>
<sequence length="174" mass="18997">MCGAYGEAWPLLVVCRRRLRRCPFAHADGHAHPPEHHVHRFHSYDYGTARHTSTVTSGGRLGRDAAPHGNFGYVTKVHGSSAVPGEAFGAVAHAVCVTATNGCVRFCFDAEQVADGTPSGSEPSSGHGGQRQWRKRSLMRGKTSSQKMRNGDEPKRDGTHFLTVAKDRELVHNR</sequence>
<feature type="region of interest" description="Disordered" evidence="1">
    <location>
        <begin position="114"/>
        <end position="174"/>
    </location>
</feature>
<proteinExistence type="predicted"/>
<name>A0A183IVZ7_9BILA</name>
<dbReference type="AlphaFoldDB" id="A0A183IVZ7"/>
<reference evidence="4" key="1">
    <citation type="submission" date="2016-06" db="UniProtKB">
        <authorList>
            <consortium name="WormBaseParasite"/>
        </authorList>
    </citation>
    <scope>IDENTIFICATION</scope>
</reference>
<dbReference type="EMBL" id="UZAM01010950">
    <property type="protein sequence ID" value="VDP14330.1"/>
    <property type="molecule type" value="Genomic_DNA"/>
</dbReference>
<protein>
    <submittedName>
        <fullName evidence="2 4">Uncharacterized protein</fullName>
    </submittedName>
</protein>
<feature type="compositionally biased region" description="Basic and acidic residues" evidence="1">
    <location>
        <begin position="149"/>
        <end position="174"/>
    </location>
</feature>
<accession>A0A183IVZ7</accession>
<gene>
    <name evidence="2" type="ORF">SBAD_LOCUS7794</name>
</gene>
<dbReference type="Proteomes" id="UP000270296">
    <property type="component" value="Unassembled WGS sequence"/>
</dbReference>
<evidence type="ECO:0000256" key="1">
    <source>
        <dbReference type="SAM" id="MobiDB-lite"/>
    </source>
</evidence>
<keyword evidence="3" id="KW-1185">Reference proteome</keyword>
<dbReference type="WBParaSite" id="SBAD_0000808701-mRNA-1">
    <property type="protein sequence ID" value="SBAD_0000808701-mRNA-1"/>
    <property type="gene ID" value="SBAD_0000808701"/>
</dbReference>
<evidence type="ECO:0000313" key="2">
    <source>
        <dbReference type="EMBL" id="VDP14330.1"/>
    </source>
</evidence>
<evidence type="ECO:0000313" key="4">
    <source>
        <dbReference type="WBParaSite" id="SBAD_0000808701-mRNA-1"/>
    </source>
</evidence>
<reference evidence="2 3" key="2">
    <citation type="submission" date="2018-11" db="EMBL/GenBank/DDBJ databases">
        <authorList>
            <consortium name="Pathogen Informatics"/>
        </authorList>
    </citation>
    <scope>NUCLEOTIDE SEQUENCE [LARGE SCALE GENOMIC DNA]</scope>
</reference>
<evidence type="ECO:0000313" key="3">
    <source>
        <dbReference type="Proteomes" id="UP000270296"/>
    </source>
</evidence>
<organism evidence="4">
    <name type="scientific">Soboliphyme baturini</name>
    <dbReference type="NCBI Taxonomy" id="241478"/>
    <lineage>
        <taxon>Eukaryota</taxon>
        <taxon>Metazoa</taxon>
        <taxon>Ecdysozoa</taxon>
        <taxon>Nematoda</taxon>
        <taxon>Enoplea</taxon>
        <taxon>Dorylaimia</taxon>
        <taxon>Dioctophymatida</taxon>
        <taxon>Dioctophymatoidea</taxon>
        <taxon>Soboliphymatidae</taxon>
        <taxon>Soboliphyme</taxon>
    </lineage>
</organism>